<proteinExistence type="predicted"/>
<dbReference type="EMBL" id="CAWYQH010000114">
    <property type="protein sequence ID" value="CAK8690107.1"/>
    <property type="molecule type" value="Genomic_DNA"/>
</dbReference>
<comment type="caution">
    <text evidence="1">The sequence shown here is derived from an EMBL/GenBank/DDBJ whole genome shotgun (WGS) entry which is preliminary data.</text>
</comment>
<organism evidence="1 2">
    <name type="scientific">Clavelina lepadiformis</name>
    <name type="common">Light-bulb sea squirt</name>
    <name type="synonym">Ascidia lepadiformis</name>
    <dbReference type="NCBI Taxonomy" id="159417"/>
    <lineage>
        <taxon>Eukaryota</taxon>
        <taxon>Metazoa</taxon>
        <taxon>Chordata</taxon>
        <taxon>Tunicata</taxon>
        <taxon>Ascidiacea</taxon>
        <taxon>Aplousobranchia</taxon>
        <taxon>Clavelinidae</taxon>
        <taxon>Clavelina</taxon>
    </lineage>
</organism>
<evidence type="ECO:0000313" key="2">
    <source>
        <dbReference type="Proteomes" id="UP001642483"/>
    </source>
</evidence>
<accession>A0ABP0GED4</accession>
<evidence type="ECO:0000313" key="1">
    <source>
        <dbReference type="EMBL" id="CAK8690107.1"/>
    </source>
</evidence>
<dbReference type="Proteomes" id="UP001642483">
    <property type="component" value="Unassembled WGS sequence"/>
</dbReference>
<reference evidence="1 2" key="1">
    <citation type="submission" date="2024-02" db="EMBL/GenBank/DDBJ databases">
        <authorList>
            <person name="Daric V."/>
            <person name="Darras S."/>
        </authorList>
    </citation>
    <scope>NUCLEOTIDE SEQUENCE [LARGE SCALE GENOMIC DNA]</scope>
</reference>
<sequence length="81" mass="9503">MLSDCHTTTEGFPAFQRWFTDAIAWYFFQHAKDTETIPLLTKVRNYVRQQTSKSSRPKLHEKNNVQARKTGFLRARISSPD</sequence>
<protein>
    <submittedName>
        <fullName evidence="1">Uncharacterized protein</fullName>
    </submittedName>
</protein>
<gene>
    <name evidence="1" type="ORF">CVLEPA_LOCUS22744</name>
</gene>
<name>A0ABP0GED4_CLALP</name>
<keyword evidence="2" id="KW-1185">Reference proteome</keyword>